<protein>
    <submittedName>
        <fullName evidence="1">Uncharacterized protein</fullName>
    </submittedName>
</protein>
<reference evidence="1" key="1">
    <citation type="submission" date="2021-02" db="EMBL/GenBank/DDBJ databases">
        <authorList>
            <person name="Steward A R."/>
        </authorList>
    </citation>
    <scope>NUCLEOTIDE SEQUENCE</scope>
</reference>
<name>A0A821X2P8_9NEOP</name>
<keyword evidence="2" id="KW-1185">Reference proteome</keyword>
<accession>A0A821X2P8</accession>
<comment type="caution">
    <text evidence="1">The sequence shown here is derived from an EMBL/GenBank/DDBJ whole genome shotgun (WGS) entry which is preliminary data.</text>
</comment>
<sequence length="35" mass="3805">MSLSALDESADSNTLMELSSTAQLLIFIRGVTQDF</sequence>
<evidence type="ECO:0000313" key="1">
    <source>
        <dbReference type="EMBL" id="CAF4935229.1"/>
    </source>
</evidence>
<gene>
    <name evidence="1" type="ORF">PMACD_LOCUS14203</name>
</gene>
<organism evidence="1 2">
    <name type="scientific">Pieris macdunnoughi</name>
    <dbReference type="NCBI Taxonomy" id="345717"/>
    <lineage>
        <taxon>Eukaryota</taxon>
        <taxon>Metazoa</taxon>
        <taxon>Ecdysozoa</taxon>
        <taxon>Arthropoda</taxon>
        <taxon>Hexapoda</taxon>
        <taxon>Insecta</taxon>
        <taxon>Pterygota</taxon>
        <taxon>Neoptera</taxon>
        <taxon>Endopterygota</taxon>
        <taxon>Lepidoptera</taxon>
        <taxon>Glossata</taxon>
        <taxon>Ditrysia</taxon>
        <taxon>Papilionoidea</taxon>
        <taxon>Pieridae</taxon>
        <taxon>Pierinae</taxon>
        <taxon>Pieris</taxon>
    </lineage>
</organism>
<dbReference type="AlphaFoldDB" id="A0A821X2P8"/>
<dbReference type="EMBL" id="CAJOBZ010000064">
    <property type="protein sequence ID" value="CAF4935229.1"/>
    <property type="molecule type" value="Genomic_DNA"/>
</dbReference>
<proteinExistence type="predicted"/>
<evidence type="ECO:0000313" key="2">
    <source>
        <dbReference type="Proteomes" id="UP000663880"/>
    </source>
</evidence>
<dbReference type="Proteomes" id="UP000663880">
    <property type="component" value="Unassembled WGS sequence"/>
</dbReference>